<dbReference type="Ensembl" id="ENSMAMT00000003117.2">
    <property type="protein sequence ID" value="ENSMAMP00000003051.1"/>
    <property type="gene ID" value="ENSMAMG00000002107.2"/>
</dbReference>
<dbReference type="RefSeq" id="XP_026154986.1">
    <property type="nucleotide sequence ID" value="XM_026299201.2"/>
</dbReference>
<dbReference type="InParanoid" id="A0A3Q3L0N9"/>
<feature type="compositionally biased region" description="Polar residues" evidence="1">
    <location>
        <begin position="400"/>
        <end position="409"/>
    </location>
</feature>
<feature type="compositionally biased region" description="Polar residues" evidence="1">
    <location>
        <begin position="433"/>
        <end position="457"/>
    </location>
</feature>
<feature type="compositionally biased region" description="Basic and acidic residues" evidence="1">
    <location>
        <begin position="34"/>
        <end position="56"/>
    </location>
</feature>
<feature type="region of interest" description="Disordered" evidence="1">
    <location>
        <begin position="398"/>
        <end position="472"/>
    </location>
</feature>
<proteinExistence type="predicted"/>
<dbReference type="AlphaFoldDB" id="A0A3Q3L0N9"/>
<reference evidence="2" key="1">
    <citation type="submission" date="2025-08" db="UniProtKB">
        <authorList>
            <consortium name="Ensembl"/>
        </authorList>
    </citation>
    <scope>IDENTIFICATION</scope>
</reference>
<dbReference type="InterPro" id="IPR031602">
    <property type="entry name" value="CIPC"/>
</dbReference>
<organism evidence="2 3">
    <name type="scientific">Mastacembelus armatus</name>
    <name type="common">zig-zag eel</name>
    <dbReference type="NCBI Taxonomy" id="205130"/>
    <lineage>
        <taxon>Eukaryota</taxon>
        <taxon>Metazoa</taxon>
        <taxon>Chordata</taxon>
        <taxon>Craniata</taxon>
        <taxon>Vertebrata</taxon>
        <taxon>Euteleostomi</taxon>
        <taxon>Actinopterygii</taxon>
        <taxon>Neopterygii</taxon>
        <taxon>Teleostei</taxon>
        <taxon>Neoteleostei</taxon>
        <taxon>Acanthomorphata</taxon>
        <taxon>Anabantaria</taxon>
        <taxon>Synbranchiformes</taxon>
        <taxon>Mastacembelidae</taxon>
        <taxon>Mastacembelus</taxon>
    </lineage>
</organism>
<feature type="compositionally biased region" description="Basic and acidic residues" evidence="1">
    <location>
        <begin position="221"/>
        <end position="241"/>
    </location>
</feature>
<protein>
    <submittedName>
        <fullName evidence="2">Uncharacterized LOC113125624</fullName>
    </submittedName>
</protein>
<feature type="compositionally biased region" description="Low complexity" evidence="1">
    <location>
        <begin position="266"/>
        <end position="280"/>
    </location>
</feature>
<keyword evidence="3" id="KW-1185">Reference proteome</keyword>
<evidence type="ECO:0000313" key="2">
    <source>
        <dbReference type="Ensembl" id="ENSMAMP00000003051.1"/>
    </source>
</evidence>
<evidence type="ECO:0000256" key="1">
    <source>
        <dbReference type="SAM" id="MobiDB-lite"/>
    </source>
</evidence>
<dbReference type="GO" id="GO:0045892">
    <property type="term" value="P:negative regulation of DNA-templated transcription"/>
    <property type="evidence" value="ECO:0007669"/>
    <property type="project" value="InterPro"/>
</dbReference>
<dbReference type="GO" id="GO:0042754">
    <property type="term" value="P:negative regulation of circadian rhythm"/>
    <property type="evidence" value="ECO:0007669"/>
    <property type="project" value="InterPro"/>
</dbReference>
<feature type="compositionally biased region" description="Polar residues" evidence="1">
    <location>
        <begin position="86"/>
        <end position="107"/>
    </location>
</feature>
<reference evidence="2" key="2">
    <citation type="submission" date="2025-09" db="UniProtKB">
        <authorList>
            <consortium name="Ensembl"/>
        </authorList>
    </citation>
    <scope>IDENTIFICATION</scope>
</reference>
<dbReference type="Pfam" id="PF15800">
    <property type="entry name" value="CiPC"/>
    <property type="match status" value="1"/>
</dbReference>
<feature type="region of interest" description="Disordered" evidence="1">
    <location>
        <begin position="190"/>
        <end position="293"/>
    </location>
</feature>
<dbReference type="RefSeq" id="XP_026154985.1">
    <property type="nucleotide sequence ID" value="XM_026299200.2"/>
</dbReference>
<evidence type="ECO:0000313" key="3">
    <source>
        <dbReference type="Proteomes" id="UP000261640"/>
    </source>
</evidence>
<dbReference type="OrthoDB" id="6374619at2759"/>
<dbReference type="GeneID" id="113125624"/>
<dbReference type="RefSeq" id="XP_026154987.1">
    <property type="nucleotide sequence ID" value="XM_026299202.2"/>
</dbReference>
<accession>A0A3Q3L0N9</accession>
<sequence>MSNEQPCLSKHSPCAASNKNVEDKSNSTTPRATCDTKEIDESSRRGSHCSSEKDSGYSDGSDWQQTDVEEQLSKKSQSRCSEHTETSQPGQNQELGQSIPGNPNLRSAGQAFQPIYIMNNMTLERPNMIQKSIQLYYKTGSRETSKSGAQHTMFLQQSRFLPATTQLHKPVSRNCYVTGKKINGTYVPTVTSYPRIAPHPSKKPPDKSSLNDDSQNLSKRMCTEDKIDDTPVTRSVPEKQLYKQPKVAVSASGQLGSSSTRDRHSASSSTISSSVNVSPSVHRERNTASVLTSRNRNRNSTINIRHRRFLNTVEILRQSGLLDITLRTKHLLRQSNATEQDIAQLRQHTELLCQAAGNPSRSLNGITPWEHLYRAMAESGSYPSLKLLQNLQVPAPLESAGQQESISTDDTNKPEAADNLDVPLSYPHPNIPDPNQNCLVPQQSHSGRNEEVSTGQKSSEEVAFIPPDSSTG</sequence>
<dbReference type="GO" id="GO:0005634">
    <property type="term" value="C:nucleus"/>
    <property type="evidence" value="ECO:0007669"/>
    <property type="project" value="TreeGrafter"/>
</dbReference>
<dbReference type="PANTHER" id="PTHR34648">
    <property type="entry name" value="CLOCK-INTERACTING PACEMAKER"/>
    <property type="match status" value="1"/>
</dbReference>
<dbReference type="PANTHER" id="PTHR34648:SF7">
    <property type="entry name" value="SI:CH211-132B12.7"/>
    <property type="match status" value="1"/>
</dbReference>
<name>A0A3Q3L0N9_9TELE</name>
<dbReference type="Proteomes" id="UP000261640">
    <property type="component" value="Unplaced"/>
</dbReference>
<feature type="region of interest" description="Disordered" evidence="1">
    <location>
        <begin position="1"/>
        <end position="107"/>
    </location>
</feature>
<dbReference type="GeneTree" id="ENSGT00920000150321"/>